<dbReference type="SUPFAM" id="SSF52540">
    <property type="entry name" value="P-loop containing nucleoside triphosphate hydrolases"/>
    <property type="match status" value="1"/>
</dbReference>
<reference evidence="3" key="1">
    <citation type="submission" date="2023-07" db="EMBL/GenBank/DDBJ databases">
        <authorList>
            <person name="Kim M.K."/>
        </authorList>
    </citation>
    <scope>NUCLEOTIDE SEQUENCE</scope>
    <source>
        <strain evidence="3">ASUV-10-1</strain>
    </source>
</reference>
<evidence type="ECO:0000313" key="4">
    <source>
        <dbReference type="Proteomes" id="UP001176429"/>
    </source>
</evidence>
<evidence type="ECO:0000259" key="1">
    <source>
        <dbReference type="Pfam" id="PF13304"/>
    </source>
</evidence>
<gene>
    <name evidence="3" type="ORF">Q5H93_12120</name>
</gene>
<sequence>MLKHLNIRNFTVFAEADFEFSKGLNVIVGTNGTGKSHVLKLGYAVLKGLNSQLNEALAERYFTDTFLGTILLDVFRPAPNNLDELIRRSNKVDDAKLAFTLYNETIRPGDFTCSSDGTAMENPFIINVPSVPLSTEAATTLLNEIGQPVYIPAKEILTLGWILPASKQLVLPIDKSYLDLLTQLSGLSLQQPEPAAATAIKELANDLKGEVQEEGGRYYLVYPKQPRMEMTMVAEGLRKFGTLQKLLANGSLTSKATLFWDEPEANLNPALLRKLAAVLLKLAGQGYQIILATHSLFLLKEFHILAQREPTPIRYFGLYEGPDGATQVETTDDFETLEHIAALDAELAQTVDFQQALDHNDAN</sequence>
<dbReference type="Pfam" id="PF13476">
    <property type="entry name" value="AAA_23"/>
    <property type="match status" value="1"/>
</dbReference>
<comment type="caution">
    <text evidence="3">The sequence shown here is derived from an EMBL/GenBank/DDBJ whole genome shotgun (WGS) entry which is preliminary data.</text>
</comment>
<proteinExistence type="predicted"/>
<dbReference type="EMBL" id="JAUQSY010000007">
    <property type="protein sequence ID" value="MDO7875480.1"/>
    <property type="molecule type" value="Genomic_DNA"/>
</dbReference>
<dbReference type="Pfam" id="PF13304">
    <property type="entry name" value="AAA_21"/>
    <property type="match status" value="1"/>
</dbReference>
<dbReference type="Gene3D" id="3.40.50.300">
    <property type="entry name" value="P-loop containing nucleotide triphosphate hydrolases"/>
    <property type="match status" value="2"/>
</dbReference>
<accession>A0ABT9BB30</accession>
<name>A0ABT9BB30_9BACT</name>
<feature type="domain" description="ATPase AAA-type core" evidence="1">
    <location>
        <begin position="216"/>
        <end position="299"/>
    </location>
</feature>
<dbReference type="InterPro" id="IPR027417">
    <property type="entry name" value="P-loop_NTPase"/>
</dbReference>
<dbReference type="PANTHER" id="PTHR43581">
    <property type="entry name" value="ATP/GTP PHOSPHATASE"/>
    <property type="match status" value="1"/>
</dbReference>
<protein>
    <submittedName>
        <fullName evidence="3">AAA family ATPase</fullName>
    </submittedName>
</protein>
<dbReference type="PANTHER" id="PTHR43581:SF2">
    <property type="entry name" value="EXCINUCLEASE ATPASE SUBUNIT"/>
    <property type="match status" value="1"/>
</dbReference>
<evidence type="ECO:0000259" key="2">
    <source>
        <dbReference type="Pfam" id="PF13476"/>
    </source>
</evidence>
<dbReference type="InterPro" id="IPR051396">
    <property type="entry name" value="Bact_Antivir_Def_Nuclease"/>
</dbReference>
<feature type="domain" description="Rad50/SbcC-type AAA" evidence="2">
    <location>
        <begin position="5"/>
        <end position="39"/>
    </location>
</feature>
<dbReference type="InterPro" id="IPR003959">
    <property type="entry name" value="ATPase_AAA_core"/>
</dbReference>
<dbReference type="Proteomes" id="UP001176429">
    <property type="component" value="Unassembled WGS sequence"/>
</dbReference>
<keyword evidence="4" id="KW-1185">Reference proteome</keyword>
<evidence type="ECO:0000313" key="3">
    <source>
        <dbReference type="EMBL" id="MDO7875480.1"/>
    </source>
</evidence>
<dbReference type="InterPro" id="IPR038729">
    <property type="entry name" value="Rad50/SbcC_AAA"/>
</dbReference>
<dbReference type="RefSeq" id="WP_305006790.1">
    <property type="nucleotide sequence ID" value="NZ_JAUQSY010000007.1"/>
</dbReference>
<organism evidence="3 4">
    <name type="scientific">Hymenobacter aranciens</name>
    <dbReference type="NCBI Taxonomy" id="3063996"/>
    <lineage>
        <taxon>Bacteria</taxon>
        <taxon>Pseudomonadati</taxon>
        <taxon>Bacteroidota</taxon>
        <taxon>Cytophagia</taxon>
        <taxon>Cytophagales</taxon>
        <taxon>Hymenobacteraceae</taxon>
        <taxon>Hymenobacter</taxon>
    </lineage>
</organism>